<dbReference type="Proteomes" id="UP000000383">
    <property type="component" value="Chromosome"/>
</dbReference>
<protein>
    <submittedName>
        <fullName evidence="3">EF-Hand domain protein</fullName>
    </submittedName>
</protein>
<accession>D7DKQ2</accession>
<dbReference type="EMBL" id="CP002056">
    <property type="protein sequence ID" value="ADI30498.1"/>
    <property type="molecule type" value="Genomic_DNA"/>
</dbReference>
<feature type="domain" description="EF-hand" evidence="2">
    <location>
        <begin position="104"/>
        <end position="139"/>
    </location>
</feature>
<evidence type="ECO:0000259" key="2">
    <source>
        <dbReference type="PROSITE" id="PS50222"/>
    </source>
</evidence>
<evidence type="ECO:0000313" key="4">
    <source>
        <dbReference type="Proteomes" id="UP000000383"/>
    </source>
</evidence>
<dbReference type="InterPro" id="IPR018247">
    <property type="entry name" value="EF_Hand_1_Ca_BS"/>
</dbReference>
<dbReference type="AlphaFoldDB" id="D7DKQ2"/>
<dbReference type="OrthoDB" id="8538596at2"/>
<dbReference type="PROSITE" id="PS00018">
    <property type="entry name" value="EF_HAND_1"/>
    <property type="match status" value="1"/>
</dbReference>
<organism evidence="3 4">
    <name type="scientific">Methylotenera versatilis (strain 301)</name>
    <dbReference type="NCBI Taxonomy" id="666681"/>
    <lineage>
        <taxon>Bacteria</taxon>
        <taxon>Pseudomonadati</taxon>
        <taxon>Pseudomonadota</taxon>
        <taxon>Betaproteobacteria</taxon>
        <taxon>Nitrosomonadales</taxon>
        <taxon>Methylophilaceae</taxon>
        <taxon>Methylotenera</taxon>
    </lineage>
</organism>
<dbReference type="HOGENOM" id="CLU_111541_0_0_4"/>
<name>D7DKQ2_METV0</name>
<dbReference type="InterPro" id="IPR002048">
    <property type="entry name" value="EF_hand_dom"/>
</dbReference>
<reference evidence="3 4" key="2">
    <citation type="journal article" date="2011" name="J. Bacteriol.">
        <title>Genomes of three methylotrophs from a single niche uncover genetic and metabolic divergence of Methylophilaceae.</title>
        <authorList>
            <person name="Lapidus A."/>
            <person name="Clum A."/>
            <person name="Labutti K."/>
            <person name="Kaluzhnaya M.G."/>
            <person name="Lim S."/>
            <person name="Beck D.A."/>
            <person name="Glavina Del Rio T."/>
            <person name="Nolan M."/>
            <person name="Mavromatis K."/>
            <person name="Huntemann M."/>
            <person name="Lucas S."/>
            <person name="Lidstrom M.E."/>
            <person name="Ivanova N."/>
            <person name="Chistoserdova L."/>
        </authorList>
    </citation>
    <scope>NUCLEOTIDE SEQUENCE [LARGE SCALE GENOMIC DNA]</scope>
    <source>
        <strain evidence="3 4">301</strain>
    </source>
</reference>
<dbReference type="Pfam" id="PF13202">
    <property type="entry name" value="EF-hand_5"/>
    <property type="match status" value="2"/>
</dbReference>
<evidence type="ECO:0000256" key="1">
    <source>
        <dbReference type="SAM" id="MobiDB-lite"/>
    </source>
</evidence>
<dbReference type="GO" id="GO:0005509">
    <property type="term" value="F:calcium ion binding"/>
    <property type="evidence" value="ECO:0007669"/>
    <property type="project" value="InterPro"/>
</dbReference>
<evidence type="ECO:0000313" key="3">
    <source>
        <dbReference type="EMBL" id="ADI30498.1"/>
    </source>
</evidence>
<sequence>MGFGMSFNVSAAGKTNFIAAGSVEKPVPGEEAAGDGMRQTLNLNFSPENREKIRKALDDYAKSVDQDHDRIEERRRAMQESLKERFLDADNDNDGTIDRQEATEKLPQIARLFSQVDTNQDGVISLEELQDAQSRAAERRSAAEATIEAQKLQATDASIAAKSKSKQASNNSKKRTY</sequence>
<dbReference type="STRING" id="666681.M301_2130"/>
<dbReference type="KEGG" id="meh:M301_2130"/>
<gene>
    <name evidence="3" type="ordered locus">M301_2130</name>
</gene>
<dbReference type="Gene3D" id="1.10.238.10">
    <property type="entry name" value="EF-hand"/>
    <property type="match status" value="1"/>
</dbReference>
<dbReference type="PROSITE" id="PS50222">
    <property type="entry name" value="EF_HAND_2"/>
    <property type="match status" value="1"/>
</dbReference>
<dbReference type="CDD" id="cd00051">
    <property type="entry name" value="EFh"/>
    <property type="match status" value="1"/>
</dbReference>
<feature type="region of interest" description="Disordered" evidence="1">
    <location>
        <begin position="153"/>
        <end position="177"/>
    </location>
</feature>
<dbReference type="InterPro" id="IPR011992">
    <property type="entry name" value="EF-hand-dom_pair"/>
</dbReference>
<keyword evidence="4" id="KW-1185">Reference proteome</keyword>
<proteinExistence type="predicted"/>
<dbReference type="SUPFAM" id="SSF47473">
    <property type="entry name" value="EF-hand"/>
    <property type="match status" value="1"/>
</dbReference>
<dbReference type="eggNOG" id="COG5126">
    <property type="taxonomic scope" value="Bacteria"/>
</dbReference>
<reference evidence="4" key="1">
    <citation type="submission" date="2010-05" db="EMBL/GenBank/DDBJ databases">
        <title>Complete sequence of Methylotenera sp. 301.</title>
        <authorList>
            <person name="Lucas S."/>
            <person name="Copeland A."/>
            <person name="Lapidus A."/>
            <person name="Cheng J.-F."/>
            <person name="Bruce D."/>
            <person name="Goodwin L."/>
            <person name="Pitluck S."/>
            <person name="Clum A."/>
            <person name="Land M."/>
            <person name="Hauser L."/>
            <person name="Kyrpides N."/>
            <person name="Ivanova N."/>
            <person name="Chistoservova L."/>
            <person name="Kalyuzhnaya M."/>
            <person name="Woyke T."/>
        </authorList>
    </citation>
    <scope>NUCLEOTIDE SEQUENCE [LARGE SCALE GENOMIC DNA]</scope>
    <source>
        <strain evidence="4">301</strain>
    </source>
</reference>
<feature type="compositionally biased region" description="Low complexity" evidence="1">
    <location>
        <begin position="157"/>
        <end position="171"/>
    </location>
</feature>